<evidence type="ECO:0000256" key="2">
    <source>
        <dbReference type="ARBA" id="ARBA00023043"/>
    </source>
</evidence>
<feature type="compositionally biased region" description="Low complexity" evidence="4">
    <location>
        <begin position="50"/>
        <end position="59"/>
    </location>
</feature>
<feature type="compositionally biased region" description="Polar residues" evidence="4">
    <location>
        <begin position="375"/>
        <end position="386"/>
    </location>
</feature>
<feature type="repeat" description="ANK" evidence="3">
    <location>
        <begin position="254"/>
        <end position="286"/>
    </location>
</feature>
<dbReference type="PANTHER" id="PTHR46680">
    <property type="entry name" value="NF-KAPPA-B INHIBITOR ALPHA"/>
    <property type="match status" value="1"/>
</dbReference>
<sequence>MYPARGGAGGPAAAAGGFMPHSLAEQQDKDKLNTDSGAVDSGFHSGYNLSSDNFTSSSSVAAEPAIQQSSTSQQHKQVVEEDSQTFDSGVALDSSDKMRMSDMTDLCKSLLQLQMSRKEAKSNPWEPYFLQNDDGDTYLHLAIIHENVEVAAKLIRGATRTWLDIQNDIGQTALHLAVLTEQARIVRWLLVAGAKPGVRDIEGNTALHLACLHRRNECAKQLLTPLSLAELQTSPAVQQSPTKLPQDLEQWNYNGKRCVHIAAETSNIELLRYLVSAGADVNSREGKAGLTPLHIAIENGNEPLVNFLLDECPKLRLEAVTYAGLTAYQLAVIQHNQTLQNGLKRRGAEPLSPPESDEETDESDDSMDDEQISSYYGSNAFGSNFAGLSTINVA</sequence>
<evidence type="ECO:0000313" key="5">
    <source>
        <dbReference type="EMBL" id="CAG6501030.1"/>
    </source>
</evidence>
<name>A0A8D8GAZ9_CULPI</name>
<dbReference type="EMBL" id="HBUE01141656">
    <property type="protein sequence ID" value="CAG6501030.1"/>
    <property type="molecule type" value="Transcribed_RNA"/>
</dbReference>
<dbReference type="PRINTS" id="PR01415">
    <property type="entry name" value="ANKYRIN"/>
</dbReference>
<evidence type="ECO:0000256" key="4">
    <source>
        <dbReference type="SAM" id="MobiDB-lite"/>
    </source>
</evidence>
<keyword evidence="2 3" id="KW-0040">ANK repeat</keyword>
<dbReference type="Gene3D" id="1.25.40.20">
    <property type="entry name" value="Ankyrin repeat-containing domain"/>
    <property type="match status" value="1"/>
</dbReference>
<dbReference type="PROSITE" id="PS50088">
    <property type="entry name" value="ANK_REPEAT"/>
    <property type="match status" value="3"/>
</dbReference>
<dbReference type="AlphaFoldDB" id="A0A8D8GAZ9"/>
<dbReference type="Pfam" id="PF00023">
    <property type="entry name" value="Ank"/>
    <property type="match status" value="2"/>
</dbReference>
<feature type="region of interest" description="Disordered" evidence="4">
    <location>
        <begin position="343"/>
        <end position="386"/>
    </location>
</feature>
<dbReference type="GO" id="GO:0071356">
    <property type="term" value="P:cellular response to tumor necrosis factor"/>
    <property type="evidence" value="ECO:0007669"/>
    <property type="project" value="TreeGrafter"/>
</dbReference>
<reference evidence="5" key="1">
    <citation type="submission" date="2021-05" db="EMBL/GenBank/DDBJ databases">
        <authorList>
            <person name="Alioto T."/>
            <person name="Alioto T."/>
            <person name="Gomez Garrido J."/>
        </authorList>
    </citation>
    <scope>NUCLEOTIDE SEQUENCE</scope>
</reference>
<dbReference type="GO" id="GO:0005829">
    <property type="term" value="C:cytosol"/>
    <property type="evidence" value="ECO:0007669"/>
    <property type="project" value="TreeGrafter"/>
</dbReference>
<dbReference type="GO" id="GO:0051059">
    <property type="term" value="F:NF-kappaB binding"/>
    <property type="evidence" value="ECO:0007669"/>
    <property type="project" value="TreeGrafter"/>
</dbReference>
<keyword evidence="1" id="KW-0677">Repeat</keyword>
<feature type="region of interest" description="Disordered" evidence="4">
    <location>
        <begin position="1"/>
        <end position="89"/>
    </location>
</feature>
<proteinExistence type="predicted"/>
<dbReference type="SMART" id="SM00248">
    <property type="entry name" value="ANK"/>
    <property type="match status" value="5"/>
</dbReference>
<accession>A0A8D8GAZ9</accession>
<feature type="repeat" description="ANK" evidence="3">
    <location>
        <begin position="288"/>
        <end position="310"/>
    </location>
</feature>
<feature type="compositionally biased region" description="Gly residues" evidence="4">
    <location>
        <begin position="1"/>
        <end position="10"/>
    </location>
</feature>
<feature type="repeat" description="ANK" evidence="3">
    <location>
        <begin position="169"/>
        <end position="201"/>
    </location>
</feature>
<organism evidence="5">
    <name type="scientific">Culex pipiens</name>
    <name type="common">House mosquito</name>
    <dbReference type="NCBI Taxonomy" id="7175"/>
    <lineage>
        <taxon>Eukaryota</taxon>
        <taxon>Metazoa</taxon>
        <taxon>Ecdysozoa</taxon>
        <taxon>Arthropoda</taxon>
        <taxon>Hexapoda</taxon>
        <taxon>Insecta</taxon>
        <taxon>Pterygota</taxon>
        <taxon>Neoptera</taxon>
        <taxon>Endopterygota</taxon>
        <taxon>Diptera</taxon>
        <taxon>Nematocera</taxon>
        <taxon>Culicoidea</taxon>
        <taxon>Culicidae</taxon>
        <taxon>Culicinae</taxon>
        <taxon>Culicini</taxon>
        <taxon>Culex</taxon>
        <taxon>Culex</taxon>
    </lineage>
</organism>
<evidence type="ECO:0000256" key="1">
    <source>
        <dbReference type="ARBA" id="ARBA00022737"/>
    </source>
</evidence>
<feature type="compositionally biased region" description="Acidic residues" evidence="4">
    <location>
        <begin position="355"/>
        <end position="371"/>
    </location>
</feature>
<protein>
    <submittedName>
        <fullName evidence="5">NF-kappa-B inhibitor cactus</fullName>
    </submittedName>
</protein>
<dbReference type="InterPro" id="IPR051070">
    <property type="entry name" value="NF-kappa-B_inhibitor"/>
</dbReference>
<evidence type="ECO:0000256" key="3">
    <source>
        <dbReference type="PROSITE-ProRule" id="PRU00023"/>
    </source>
</evidence>
<dbReference type="PROSITE" id="PS50297">
    <property type="entry name" value="ANK_REP_REGION"/>
    <property type="match status" value="3"/>
</dbReference>
<dbReference type="PANTHER" id="PTHR46680:SF3">
    <property type="entry name" value="NF-KAPPA-B INHIBITOR CACTUS"/>
    <property type="match status" value="1"/>
</dbReference>
<dbReference type="InterPro" id="IPR036770">
    <property type="entry name" value="Ankyrin_rpt-contain_sf"/>
</dbReference>
<dbReference type="InterPro" id="IPR002110">
    <property type="entry name" value="Ankyrin_rpt"/>
</dbReference>
<dbReference type="SUPFAM" id="SSF48403">
    <property type="entry name" value="Ankyrin repeat"/>
    <property type="match status" value="1"/>
</dbReference>
<dbReference type="Pfam" id="PF12796">
    <property type="entry name" value="Ank_2"/>
    <property type="match status" value="1"/>
</dbReference>
<feature type="compositionally biased region" description="Polar residues" evidence="4">
    <location>
        <begin position="66"/>
        <end position="76"/>
    </location>
</feature>